<keyword evidence="1" id="KW-0472">Membrane</keyword>
<dbReference type="EMBL" id="JARJCW010000001">
    <property type="protein sequence ID" value="KAJ7230386.1"/>
    <property type="molecule type" value="Genomic_DNA"/>
</dbReference>
<accession>A0AAD6YVL0</accession>
<evidence type="ECO:0000313" key="3">
    <source>
        <dbReference type="EMBL" id="KAJ7230386.1"/>
    </source>
</evidence>
<proteinExistence type="predicted"/>
<feature type="transmembrane region" description="Helical" evidence="1">
    <location>
        <begin position="52"/>
        <end position="76"/>
    </location>
</feature>
<sequence>MSSPASGSFDPDSTLGALLVGVLASYVLFGITTNQVYVYTSRFPNDSCKVKMLVAAVWLFELAHVLCIGHTLYILAVSDFGHPASFESIPASLGASTVFNGLIAMCVQGFFAHRIYRLSKQLYIPLFCWTLSLLFLAASTVAFVTGYRTTQFTKYEVQWGWLLDALWTISAVDDLIISASLVFWFLRRRDTSQPSVALVDKLIAWTIETGAVTSAAAILNLICFTMMKTNFIWIAWYVVTARLYSNSFLASLNSRETLRKMNDTPRSLPYPVYPSNLGVDSATTFQSTRTLPTNQLLSC</sequence>
<evidence type="ECO:0000256" key="1">
    <source>
        <dbReference type="SAM" id="Phobius"/>
    </source>
</evidence>
<name>A0AAD6YVL0_9AGAR</name>
<dbReference type="PANTHER" id="PTHR40465">
    <property type="entry name" value="CHROMOSOME 1, WHOLE GENOME SHOTGUN SEQUENCE"/>
    <property type="match status" value="1"/>
</dbReference>
<keyword evidence="1" id="KW-1133">Transmembrane helix</keyword>
<dbReference type="AlphaFoldDB" id="A0AAD6YVL0"/>
<gene>
    <name evidence="3" type="ORF">GGX14DRAFT_692139</name>
</gene>
<keyword evidence="1" id="KW-0812">Transmembrane</keyword>
<dbReference type="Pfam" id="PF20152">
    <property type="entry name" value="DUF6534"/>
    <property type="match status" value="1"/>
</dbReference>
<feature type="transmembrane region" description="Helical" evidence="1">
    <location>
        <begin position="88"/>
        <end position="111"/>
    </location>
</feature>
<evidence type="ECO:0000259" key="2">
    <source>
        <dbReference type="Pfam" id="PF20152"/>
    </source>
</evidence>
<organism evidence="3 4">
    <name type="scientific">Mycena pura</name>
    <dbReference type="NCBI Taxonomy" id="153505"/>
    <lineage>
        <taxon>Eukaryota</taxon>
        <taxon>Fungi</taxon>
        <taxon>Dikarya</taxon>
        <taxon>Basidiomycota</taxon>
        <taxon>Agaricomycotina</taxon>
        <taxon>Agaricomycetes</taxon>
        <taxon>Agaricomycetidae</taxon>
        <taxon>Agaricales</taxon>
        <taxon>Marasmiineae</taxon>
        <taxon>Mycenaceae</taxon>
        <taxon>Mycena</taxon>
    </lineage>
</organism>
<keyword evidence="4" id="KW-1185">Reference proteome</keyword>
<protein>
    <recommendedName>
        <fullName evidence="2">DUF6534 domain-containing protein</fullName>
    </recommendedName>
</protein>
<feature type="transmembrane region" description="Helical" evidence="1">
    <location>
        <begin position="123"/>
        <end position="145"/>
    </location>
</feature>
<comment type="caution">
    <text evidence="3">The sequence shown here is derived from an EMBL/GenBank/DDBJ whole genome shotgun (WGS) entry which is preliminary data.</text>
</comment>
<reference evidence="3" key="1">
    <citation type="submission" date="2023-03" db="EMBL/GenBank/DDBJ databases">
        <title>Massive genome expansion in bonnet fungi (Mycena s.s.) driven by repeated elements and novel gene families across ecological guilds.</title>
        <authorList>
            <consortium name="Lawrence Berkeley National Laboratory"/>
            <person name="Harder C.B."/>
            <person name="Miyauchi S."/>
            <person name="Viragh M."/>
            <person name="Kuo A."/>
            <person name="Thoen E."/>
            <person name="Andreopoulos B."/>
            <person name="Lu D."/>
            <person name="Skrede I."/>
            <person name="Drula E."/>
            <person name="Henrissat B."/>
            <person name="Morin E."/>
            <person name="Kohler A."/>
            <person name="Barry K."/>
            <person name="LaButti K."/>
            <person name="Morin E."/>
            <person name="Salamov A."/>
            <person name="Lipzen A."/>
            <person name="Mereny Z."/>
            <person name="Hegedus B."/>
            <person name="Baldrian P."/>
            <person name="Stursova M."/>
            <person name="Weitz H."/>
            <person name="Taylor A."/>
            <person name="Grigoriev I.V."/>
            <person name="Nagy L.G."/>
            <person name="Martin F."/>
            <person name="Kauserud H."/>
        </authorList>
    </citation>
    <scope>NUCLEOTIDE SEQUENCE</scope>
    <source>
        <strain evidence="3">9144</strain>
    </source>
</reference>
<feature type="transmembrane region" description="Helical" evidence="1">
    <location>
        <begin position="165"/>
        <end position="186"/>
    </location>
</feature>
<dbReference type="PANTHER" id="PTHR40465:SF1">
    <property type="entry name" value="DUF6534 DOMAIN-CONTAINING PROTEIN"/>
    <property type="match status" value="1"/>
</dbReference>
<evidence type="ECO:0000313" key="4">
    <source>
        <dbReference type="Proteomes" id="UP001219525"/>
    </source>
</evidence>
<dbReference type="InterPro" id="IPR045339">
    <property type="entry name" value="DUF6534"/>
</dbReference>
<dbReference type="Proteomes" id="UP001219525">
    <property type="component" value="Unassembled WGS sequence"/>
</dbReference>
<feature type="transmembrane region" description="Helical" evidence="1">
    <location>
        <begin position="15"/>
        <end position="40"/>
    </location>
</feature>
<feature type="domain" description="DUF6534" evidence="2">
    <location>
        <begin position="170"/>
        <end position="256"/>
    </location>
</feature>